<evidence type="ECO:0000313" key="2">
    <source>
        <dbReference type="EMBL" id="CAJ0959472.1"/>
    </source>
</evidence>
<organism evidence="2 3">
    <name type="scientific">Ranitomeya imitator</name>
    <name type="common">mimic poison frog</name>
    <dbReference type="NCBI Taxonomy" id="111125"/>
    <lineage>
        <taxon>Eukaryota</taxon>
        <taxon>Metazoa</taxon>
        <taxon>Chordata</taxon>
        <taxon>Craniata</taxon>
        <taxon>Vertebrata</taxon>
        <taxon>Euteleostomi</taxon>
        <taxon>Amphibia</taxon>
        <taxon>Batrachia</taxon>
        <taxon>Anura</taxon>
        <taxon>Neobatrachia</taxon>
        <taxon>Hyloidea</taxon>
        <taxon>Dendrobatidae</taxon>
        <taxon>Dendrobatinae</taxon>
        <taxon>Ranitomeya</taxon>
    </lineage>
</organism>
<accession>A0ABN9M977</accession>
<evidence type="ECO:0000313" key="3">
    <source>
        <dbReference type="Proteomes" id="UP001176940"/>
    </source>
</evidence>
<proteinExistence type="predicted"/>
<keyword evidence="3" id="KW-1185">Reference proteome</keyword>
<feature type="region of interest" description="Disordered" evidence="1">
    <location>
        <begin position="1"/>
        <end position="52"/>
    </location>
</feature>
<comment type="caution">
    <text evidence="2">The sequence shown here is derived from an EMBL/GenBank/DDBJ whole genome shotgun (WGS) entry which is preliminary data.</text>
</comment>
<dbReference type="Proteomes" id="UP001176940">
    <property type="component" value="Unassembled WGS sequence"/>
</dbReference>
<protein>
    <submittedName>
        <fullName evidence="2">Uncharacterized protein</fullName>
    </submittedName>
</protein>
<dbReference type="EMBL" id="CAUEEQ010047708">
    <property type="protein sequence ID" value="CAJ0959472.1"/>
    <property type="molecule type" value="Genomic_DNA"/>
</dbReference>
<reference evidence="2" key="1">
    <citation type="submission" date="2023-07" db="EMBL/GenBank/DDBJ databases">
        <authorList>
            <person name="Stuckert A."/>
        </authorList>
    </citation>
    <scope>NUCLEOTIDE SEQUENCE</scope>
</reference>
<name>A0ABN9M977_9NEOB</name>
<gene>
    <name evidence="2" type="ORF">RIMI_LOCUS16805846</name>
</gene>
<evidence type="ECO:0000256" key="1">
    <source>
        <dbReference type="SAM" id="MobiDB-lite"/>
    </source>
</evidence>
<sequence>MEMVRQYMQEGRDAFSPPGCSSSFASESTKKTRQKQSLHGLEQPKEGYGAQSMEESLLSSSLGTIARMMGALAPCGEDFKL</sequence>